<dbReference type="Proteomes" id="UP000266673">
    <property type="component" value="Unassembled WGS sequence"/>
</dbReference>
<reference evidence="1 2" key="1">
    <citation type="submission" date="2018-06" db="EMBL/GenBank/DDBJ databases">
        <title>Comparative genomics reveals the genomic features of Rhizophagus irregularis, R. cerebriforme, R. diaphanum and Gigaspora rosea, and their symbiotic lifestyle signature.</title>
        <authorList>
            <person name="Morin E."/>
            <person name="San Clemente H."/>
            <person name="Chen E.C.H."/>
            <person name="De La Providencia I."/>
            <person name="Hainaut M."/>
            <person name="Kuo A."/>
            <person name="Kohler A."/>
            <person name="Murat C."/>
            <person name="Tang N."/>
            <person name="Roy S."/>
            <person name="Loubradou J."/>
            <person name="Henrissat B."/>
            <person name="Grigoriev I.V."/>
            <person name="Corradi N."/>
            <person name="Roux C."/>
            <person name="Martin F.M."/>
        </authorList>
    </citation>
    <scope>NUCLEOTIDE SEQUENCE [LARGE SCALE GENOMIC DNA]</scope>
    <source>
        <strain evidence="1 2">DAOM 194757</strain>
    </source>
</reference>
<comment type="caution">
    <text evidence="1">The sequence shown here is derived from an EMBL/GenBank/DDBJ whole genome shotgun (WGS) entry which is preliminary data.</text>
</comment>
<dbReference type="AlphaFoldDB" id="A0A397TY17"/>
<organism evidence="1 2">
    <name type="scientific">Gigaspora rosea</name>
    <dbReference type="NCBI Taxonomy" id="44941"/>
    <lineage>
        <taxon>Eukaryota</taxon>
        <taxon>Fungi</taxon>
        <taxon>Fungi incertae sedis</taxon>
        <taxon>Mucoromycota</taxon>
        <taxon>Glomeromycotina</taxon>
        <taxon>Glomeromycetes</taxon>
        <taxon>Diversisporales</taxon>
        <taxon>Gigasporaceae</taxon>
        <taxon>Gigaspora</taxon>
    </lineage>
</organism>
<accession>A0A397TY17</accession>
<gene>
    <name evidence="1" type="ORF">C2G38_2229964</name>
</gene>
<evidence type="ECO:0000313" key="1">
    <source>
        <dbReference type="EMBL" id="RIB01707.1"/>
    </source>
</evidence>
<evidence type="ECO:0000313" key="2">
    <source>
        <dbReference type="Proteomes" id="UP000266673"/>
    </source>
</evidence>
<keyword evidence="2" id="KW-1185">Reference proteome</keyword>
<sequence length="86" mass="9770">MQVTSLDLRNSNLGSKSKKILANAIYKNNNLAGALCKKCYIDSDRVLILLDQEEKKISVTTLQERKILADTLCKKTTLFFLEYNTN</sequence>
<proteinExistence type="predicted"/>
<dbReference type="SUPFAM" id="SSF52047">
    <property type="entry name" value="RNI-like"/>
    <property type="match status" value="1"/>
</dbReference>
<name>A0A397TY17_9GLOM</name>
<protein>
    <submittedName>
        <fullName evidence="1">Uncharacterized protein</fullName>
    </submittedName>
</protein>
<dbReference type="EMBL" id="QKWP01002979">
    <property type="protein sequence ID" value="RIB01707.1"/>
    <property type="molecule type" value="Genomic_DNA"/>
</dbReference>